<dbReference type="GO" id="GO:0005886">
    <property type="term" value="C:plasma membrane"/>
    <property type="evidence" value="ECO:0007669"/>
    <property type="project" value="UniProtKB-SubCell"/>
</dbReference>
<dbReference type="Proteomes" id="UP000220836">
    <property type="component" value="Unassembled WGS sequence"/>
</dbReference>
<feature type="transmembrane region" description="Helical" evidence="7">
    <location>
        <begin position="347"/>
        <end position="366"/>
    </location>
</feature>
<evidence type="ECO:0000256" key="3">
    <source>
        <dbReference type="ARBA" id="ARBA00022519"/>
    </source>
</evidence>
<reference evidence="9 10" key="1">
    <citation type="submission" date="2017-05" db="EMBL/GenBank/DDBJ databases">
        <authorList>
            <person name="Song R."/>
            <person name="Chenine A.L."/>
            <person name="Ruprecht R.M."/>
        </authorList>
    </citation>
    <scope>NUCLEOTIDE SEQUENCE [LARGE SCALE GENOMIC DNA]</scope>
    <source>
        <strain evidence="9 10">CECT 8663</strain>
    </source>
</reference>
<feature type="transmembrane region" description="Helical" evidence="7">
    <location>
        <begin position="142"/>
        <end position="165"/>
    </location>
</feature>
<evidence type="ECO:0000256" key="6">
    <source>
        <dbReference type="ARBA" id="ARBA00023136"/>
    </source>
</evidence>
<evidence type="ECO:0000256" key="1">
    <source>
        <dbReference type="ARBA" id="ARBA00004429"/>
    </source>
</evidence>
<protein>
    <recommendedName>
        <fullName evidence="7">TRAP transporter large permease protein</fullName>
    </recommendedName>
</protein>
<proteinExistence type="inferred from homology"/>
<keyword evidence="5 7" id="KW-1133">Transmembrane helix</keyword>
<evidence type="ECO:0000259" key="8">
    <source>
        <dbReference type="Pfam" id="PF06808"/>
    </source>
</evidence>
<comment type="subcellular location">
    <subcellularLocation>
        <location evidence="1 7">Cell inner membrane</location>
        <topology evidence="1 7">Multi-pass membrane protein</topology>
    </subcellularLocation>
</comment>
<dbReference type="PANTHER" id="PTHR33362">
    <property type="entry name" value="SIALIC ACID TRAP TRANSPORTER PERMEASE PROTEIN SIAT-RELATED"/>
    <property type="match status" value="1"/>
</dbReference>
<feature type="transmembrane region" description="Helical" evidence="7">
    <location>
        <begin position="372"/>
        <end position="399"/>
    </location>
</feature>
<evidence type="ECO:0000256" key="7">
    <source>
        <dbReference type="RuleBase" id="RU369079"/>
    </source>
</evidence>
<dbReference type="OrthoDB" id="7339120at2"/>
<feature type="transmembrane region" description="Helical" evidence="7">
    <location>
        <begin position="314"/>
        <end position="340"/>
    </location>
</feature>
<evidence type="ECO:0000313" key="10">
    <source>
        <dbReference type="Proteomes" id="UP000220836"/>
    </source>
</evidence>
<feature type="transmembrane region" description="Helical" evidence="7">
    <location>
        <begin position="281"/>
        <end position="302"/>
    </location>
</feature>
<dbReference type="GO" id="GO:0022857">
    <property type="term" value="F:transmembrane transporter activity"/>
    <property type="evidence" value="ECO:0007669"/>
    <property type="project" value="UniProtKB-UniRule"/>
</dbReference>
<dbReference type="AlphaFoldDB" id="A0A238K0H8"/>
<evidence type="ECO:0000256" key="2">
    <source>
        <dbReference type="ARBA" id="ARBA00022475"/>
    </source>
</evidence>
<sequence length="447" mass="47333">MIEHIIPLTMVVCLLLGIFSGYPVAFVLGGIGILFAFIGGLPFAFLKIGVSRIYAGVIENWLLLAVPLFVFMGAMLDKSGLAQNLLYSLERALGRKRGGLAISVALLGIVMAASTGIVGASVVMLSTLALPIMLREKYKPELAVGTIAASGTLGILIPPSIMLVLVGDILQISVGELFVGAMVPGLLLGGLYIAYIVFVALTKPNDAPVSTHIPAEGSLALALLRDLFAPLALILTVLGSIATGTATPTEAAGLGAICAMILAAINRKLTFQTMSTCVRETGNTTAMILGVLVGATIFGMVFKGLKGDEMIENAILFFDLGAYGTLGILLLLIFIMGFFLEWVEISFIVLPLFAPIVAGLDFGLGISREQQLLWFAMLVAVNLQTSFLTPPFGYSLFYVKGVAPPEISIRIIYRGIIPFVGLQLFGLALLIIWPNLVLWAPNAVFGN</sequence>
<evidence type="ECO:0000256" key="5">
    <source>
        <dbReference type="ARBA" id="ARBA00022989"/>
    </source>
</evidence>
<dbReference type="RefSeq" id="WP_097803178.1">
    <property type="nucleotide sequence ID" value="NZ_FXYH01000002.1"/>
</dbReference>
<comment type="similarity">
    <text evidence="7">Belongs to the TRAP transporter large permease family.</text>
</comment>
<feature type="transmembrane region" description="Helical" evidence="7">
    <location>
        <begin position="411"/>
        <end position="433"/>
    </location>
</feature>
<feature type="transmembrane region" description="Helical" evidence="7">
    <location>
        <begin position="222"/>
        <end position="245"/>
    </location>
</feature>
<organism evidence="9 10">
    <name type="scientific">Pelagimonas varians</name>
    <dbReference type="NCBI Taxonomy" id="696760"/>
    <lineage>
        <taxon>Bacteria</taxon>
        <taxon>Pseudomonadati</taxon>
        <taxon>Pseudomonadota</taxon>
        <taxon>Alphaproteobacteria</taxon>
        <taxon>Rhodobacterales</taxon>
        <taxon>Roseobacteraceae</taxon>
        <taxon>Pelagimonas</taxon>
    </lineage>
</organism>
<keyword evidence="7" id="KW-0813">Transport</keyword>
<dbReference type="InterPro" id="IPR010656">
    <property type="entry name" value="DctM"/>
</dbReference>
<evidence type="ECO:0000256" key="4">
    <source>
        <dbReference type="ARBA" id="ARBA00022692"/>
    </source>
</evidence>
<keyword evidence="2" id="KW-1003">Cell membrane</keyword>
<keyword evidence="4 7" id="KW-0812">Transmembrane</keyword>
<keyword evidence="6 7" id="KW-0472">Membrane</keyword>
<keyword evidence="10" id="KW-1185">Reference proteome</keyword>
<gene>
    <name evidence="9" type="primary">siaT_6</name>
    <name evidence="9" type="ORF">PEV8663_00625</name>
</gene>
<dbReference type="EMBL" id="FXYH01000002">
    <property type="protein sequence ID" value="SMX35884.1"/>
    <property type="molecule type" value="Genomic_DNA"/>
</dbReference>
<accession>A0A238K0H8</accession>
<feature type="transmembrane region" description="Helical" evidence="7">
    <location>
        <begin position="100"/>
        <end position="130"/>
    </location>
</feature>
<name>A0A238K0H8_9RHOB</name>
<dbReference type="PANTHER" id="PTHR33362:SF7">
    <property type="entry name" value="SLL1103 PROTEIN"/>
    <property type="match status" value="1"/>
</dbReference>
<feature type="transmembrane region" description="Helical" evidence="7">
    <location>
        <begin position="28"/>
        <end position="46"/>
    </location>
</feature>
<dbReference type="InterPro" id="IPR004681">
    <property type="entry name" value="TRAP_DctM"/>
</dbReference>
<dbReference type="Pfam" id="PF06808">
    <property type="entry name" value="DctM"/>
    <property type="match status" value="1"/>
</dbReference>
<evidence type="ECO:0000313" key="9">
    <source>
        <dbReference type="EMBL" id="SMX35884.1"/>
    </source>
</evidence>
<comment type="function">
    <text evidence="7">Part of the tripartite ATP-independent periplasmic (TRAP) transport system.</text>
</comment>
<feature type="transmembrane region" description="Helical" evidence="7">
    <location>
        <begin position="53"/>
        <end position="76"/>
    </location>
</feature>
<feature type="transmembrane region" description="Helical" evidence="7">
    <location>
        <begin position="177"/>
        <end position="201"/>
    </location>
</feature>
<feature type="transmembrane region" description="Helical" evidence="7">
    <location>
        <begin position="251"/>
        <end position="269"/>
    </location>
</feature>
<dbReference type="NCBIfam" id="TIGR00786">
    <property type="entry name" value="dctM"/>
    <property type="match status" value="1"/>
</dbReference>
<feature type="domain" description="TRAP C4-dicarboxylate transport system permease DctM subunit" evidence="8">
    <location>
        <begin position="11"/>
        <end position="436"/>
    </location>
</feature>
<comment type="subunit">
    <text evidence="7">The complex comprises the extracytoplasmic solute receptor protein and the two transmembrane proteins.</text>
</comment>
<keyword evidence="3 7" id="KW-0997">Cell inner membrane</keyword>